<dbReference type="AlphaFoldDB" id="A0A9W8NNP9"/>
<dbReference type="EMBL" id="JANPWZ010000022">
    <property type="protein sequence ID" value="KAJ3580214.1"/>
    <property type="molecule type" value="Genomic_DNA"/>
</dbReference>
<dbReference type="Proteomes" id="UP001148614">
    <property type="component" value="Unassembled WGS sequence"/>
</dbReference>
<accession>A0A9W8NNP9</accession>
<keyword evidence="3" id="KW-1185">Reference proteome</keyword>
<proteinExistence type="predicted"/>
<feature type="region of interest" description="Disordered" evidence="1">
    <location>
        <begin position="1"/>
        <end position="32"/>
    </location>
</feature>
<comment type="caution">
    <text evidence="2">The sequence shown here is derived from an EMBL/GenBank/DDBJ whole genome shotgun (WGS) entry which is preliminary data.</text>
</comment>
<name>A0A9W8NNP9_9PEZI</name>
<feature type="compositionally biased region" description="Low complexity" evidence="1">
    <location>
        <begin position="21"/>
        <end position="32"/>
    </location>
</feature>
<evidence type="ECO:0000256" key="1">
    <source>
        <dbReference type="SAM" id="MobiDB-lite"/>
    </source>
</evidence>
<protein>
    <submittedName>
        <fullName evidence="2">Uncharacterized protein</fullName>
    </submittedName>
</protein>
<evidence type="ECO:0000313" key="3">
    <source>
        <dbReference type="Proteomes" id="UP001148614"/>
    </source>
</evidence>
<gene>
    <name evidence="2" type="ORF">NPX13_g354</name>
</gene>
<reference evidence="2" key="1">
    <citation type="submission" date="2022-07" db="EMBL/GenBank/DDBJ databases">
        <title>Genome Sequence of Xylaria arbuscula.</title>
        <authorList>
            <person name="Buettner E."/>
        </authorList>
    </citation>
    <scope>NUCLEOTIDE SEQUENCE</scope>
    <source>
        <strain evidence="2">VT107</strain>
    </source>
</reference>
<organism evidence="2 3">
    <name type="scientific">Xylaria arbuscula</name>
    <dbReference type="NCBI Taxonomy" id="114810"/>
    <lineage>
        <taxon>Eukaryota</taxon>
        <taxon>Fungi</taxon>
        <taxon>Dikarya</taxon>
        <taxon>Ascomycota</taxon>
        <taxon>Pezizomycotina</taxon>
        <taxon>Sordariomycetes</taxon>
        <taxon>Xylariomycetidae</taxon>
        <taxon>Xylariales</taxon>
        <taxon>Xylariaceae</taxon>
        <taxon>Xylaria</taxon>
    </lineage>
</organism>
<sequence>MTTRSKSPTWRRMSSRKYVEESSSTTSGLESGLIVAGDSNEIDDNTELKTLYDPAEKNHRTELDIICIHGLGPCMATIPIMAI</sequence>
<evidence type="ECO:0000313" key="2">
    <source>
        <dbReference type="EMBL" id="KAJ3580214.1"/>
    </source>
</evidence>